<dbReference type="PANTHER" id="PTHR24291">
    <property type="entry name" value="CYTOCHROME P450 FAMILY 4"/>
    <property type="match status" value="1"/>
</dbReference>
<dbReference type="PROSITE" id="PS00086">
    <property type="entry name" value="CYTOCHROME_P450"/>
    <property type="match status" value="1"/>
</dbReference>
<evidence type="ECO:0000313" key="8">
    <source>
        <dbReference type="EMBL" id="MCP2161718.1"/>
    </source>
</evidence>
<dbReference type="InterPro" id="IPR036396">
    <property type="entry name" value="Cyt_P450_sf"/>
</dbReference>
<dbReference type="CDD" id="cd11068">
    <property type="entry name" value="CYP120A1"/>
    <property type="match status" value="1"/>
</dbReference>
<evidence type="ECO:0000256" key="6">
    <source>
        <dbReference type="ARBA" id="ARBA00023033"/>
    </source>
</evidence>
<dbReference type="GO" id="GO:0004497">
    <property type="term" value="F:monooxygenase activity"/>
    <property type="evidence" value="ECO:0007669"/>
    <property type="project" value="UniProtKB-KW"/>
</dbReference>
<evidence type="ECO:0000256" key="1">
    <source>
        <dbReference type="ARBA" id="ARBA00010617"/>
    </source>
</evidence>
<proteinExistence type="inferred from homology"/>
<dbReference type="PRINTS" id="PR00385">
    <property type="entry name" value="P450"/>
</dbReference>
<dbReference type="SUPFAM" id="SSF48264">
    <property type="entry name" value="Cytochrome P450"/>
    <property type="match status" value="1"/>
</dbReference>
<evidence type="ECO:0000256" key="4">
    <source>
        <dbReference type="ARBA" id="ARBA00023002"/>
    </source>
</evidence>
<dbReference type="Pfam" id="PF00067">
    <property type="entry name" value="p450"/>
    <property type="match status" value="1"/>
</dbReference>
<dbReference type="Gene3D" id="1.10.630.10">
    <property type="entry name" value="Cytochrome P450"/>
    <property type="match status" value="1"/>
</dbReference>
<keyword evidence="3 7" id="KW-0479">Metal-binding</keyword>
<dbReference type="InterPro" id="IPR017972">
    <property type="entry name" value="Cyt_P450_CS"/>
</dbReference>
<gene>
    <name evidence="8" type="ORF">LX12_002917</name>
</gene>
<dbReference type="PRINTS" id="PR00463">
    <property type="entry name" value="EP450I"/>
</dbReference>
<keyword evidence="5 7" id="KW-0408">Iron</keyword>
<protein>
    <submittedName>
        <fullName evidence="8">Unspecific monooxygenase</fullName>
    </submittedName>
</protein>
<accession>A0ABT1H554</accession>
<dbReference type="Proteomes" id="UP001205740">
    <property type="component" value="Unassembled WGS sequence"/>
</dbReference>
<comment type="caution">
    <text evidence="8">The sequence shown here is derived from an EMBL/GenBank/DDBJ whole genome shotgun (WGS) entry which is preliminary data.</text>
</comment>
<sequence>MARNDWDGRQFPHPGHRRPVIGDLLTVDRSRPIQSMLEASRGLGPIWELQVLRQRLVFVGSAALTAELCEETRFCKALPPAVAALRDYAGDGLFTAHNDEPNWQLAHELLVPAFTKSAMRSYHPTMVETASELFDYWDRQLAHGPVDVSRDMTKLTMETLTRSAFSQDFGSFRSAEPHPFVAAMVTALETGRRKGTVRTLPGGGALAWLLDRRFARHQDYVDDMLDDLIAARTGSDDQHDLLGIMLNVAHPETGERLSPVNIRYQILTFLVAGHETTSGALSFALHYLSRNPECLARARDEVDGLLGDDPTAMPEFEQVAKFRYVRRVLDESLRIWPTVPGFARGPRESTLLADEYRMDPDDYAIVSLGAVHKDPEVWEEPDRFDPDRFLPENVKKRPPHSYKPFGAGLRACIGRQFAIHEAVLVLATLVHRFDIQADPDYDLRVTERLTMLPEGFELTLRPRTRTAVPTT</sequence>
<dbReference type="RefSeq" id="WP_253655298.1">
    <property type="nucleotide sequence ID" value="NZ_BAAAOE010000001.1"/>
</dbReference>
<keyword evidence="9" id="KW-1185">Reference proteome</keyword>
<evidence type="ECO:0000256" key="2">
    <source>
        <dbReference type="ARBA" id="ARBA00022617"/>
    </source>
</evidence>
<dbReference type="InterPro" id="IPR050196">
    <property type="entry name" value="Cytochrome_P450_Monoox"/>
</dbReference>
<reference evidence="8 9" key="1">
    <citation type="submission" date="2022-06" db="EMBL/GenBank/DDBJ databases">
        <title>Genomic Encyclopedia of Archaeal and Bacterial Type Strains, Phase II (KMG-II): from individual species to whole genera.</title>
        <authorList>
            <person name="Goeker M."/>
        </authorList>
    </citation>
    <scope>NUCLEOTIDE SEQUENCE [LARGE SCALE GENOMIC DNA]</scope>
    <source>
        <strain evidence="8 9">DSM 45037</strain>
    </source>
</reference>
<evidence type="ECO:0000256" key="7">
    <source>
        <dbReference type="RuleBase" id="RU000461"/>
    </source>
</evidence>
<dbReference type="PANTHER" id="PTHR24291:SF50">
    <property type="entry name" value="BIFUNCTIONAL ALBAFLAVENONE MONOOXYGENASE_TERPENE SYNTHASE"/>
    <property type="match status" value="1"/>
</dbReference>
<keyword evidence="2 7" id="KW-0349">Heme</keyword>
<organism evidence="8 9">
    <name type="scientific">Williamsia serinedens</name>
    <dbReference type="NCBI Taxonomy" id="391736"/>
    <lineage>
        <taxon>Bacteria</taxon>
        <taxon>Bacillati</taxon>
        <taxon>Actinomycetota</taxon>
        <taxon>Actinomycetes</taxon>
        <taxon>Mycobacteriales</taxon>
        <taxon>Nocardiaceae</taxon>
        <taxon>Williamsia</taxon>
    </lineage>
</organism>
<comment type="similarity">
    <text evidence="1 7">Belongs to the cytochrome P450 family.</text>
</comment>
<name>A0ABT1H554_9NOCA</name>
<dbReference type="InterPro" id="IPR001128">
    <property type="entry name" value="Cyt_P450"/>
</dbReference>
<evidence type="ECO:0000256" key="5">
    <source>
        <dbReference type="ARBA" id="ARBA00023004"/>
    </source>
</evidence>
<dbReference type="InterPro" id="IPR002401">
    <property type="entry name" value="Cyt_P450_E_grp-I"/>
</dbReference>
<evidence type="ECO:0000313" key="9">
    <source>
        <dbReference type="Proteomes" id="UP001205740"/>
    </source>
</evidence>
<evidence type="ECO:0000256" key="3">
    <source>
        <dbReference type="ARBA" id="ARBA00022723"/>
    </source>
</evidence>
<keyword evidence="6 7" id="KW-0503">Monooxygenase</keyword>
<keyword evidence="4 7" id="KW-0560">Oxidoreductase</keyword>
<dbReference type="EMBL" id="JAMTCG010000005">
    <property type="protein sequence ID" value="MCP2161718.1"/>
    <property type="molecule type" value="Genomic_DNA"/>
</dbReference>